<comment type="pathway">
    <text evidence="1">Cofactor biosynthesis; tetrahydrofolate biosynthesis; 2-amino-4-hydroxy-6-hydroxymethyl-7,8-dihydropteridine diphosphate from 7,8-dihydroneopterin triphosphate: step 4/4.</text>
</comment>
<dbReference type="GO" id="GO:0003848">
    <property type="term" value="F:2-amino-4-hydroxy-6-hydroxymethyldihydropteridine diphosphokinase activity"/>
    <property type="evidence" value="ECO:0007669"/>
    <property type="project" value="UniProtKB-EC"/>
</dbReference>
<dbReference type="EMBL" id="FPAS01000006">
    <property type="protein sequence ID" value="SFT89327.1"/>
    <property type="molecule type" value="Genomic_DNA"/>
</dbReference>
<dbReference type="AlphaFoldDB" id="A0A1I7BQ63"/>
<dbReference type="GO" id="GO:0046654">
    <property type="term" value="P:tetrahydrofolate biosynthetic process"/>
    <property type="evidence" value="ECO:0007669"/>
    <property type="project" value="UniProtKB-UniPathway"/>
</dbReference>
<dbReference type="CDD" id="cd00483">
    <property type="entry name" value="HPPK"/>
    <property type="match status" value="1"/>
</dbReference>
<gene>
    <name evidence="14" type="ORF">SAMN05216474_2990</name>
</gene>
<comment type="similarity">
    <text evidence="2">Belongs to the HPPK family.</text>
</comment>
<protein>
    <recommendedName>
        <fullName evidence="4">2-amino-4-hydroxy-6-hydroxymethyldihydropteridine pyrophosphokinase</fullName>
        <ecNumber evidence="3">2.7.6.3</ecNumber>
    </recommendedName>
    <alternativeName>
        <fullName evidence="11">6-hydroxymethyl-7,8-dihydropterin pyrophosphokinase</fullName>
    </alternativeName>
    <alternativeName>
        <fullName evidence="12">7,8-dihydro-6-hydroxymethylpterin-pyrophosphokinase</fullName>
    </alternativeName>
</protein>
<dbReference type="Pfam" id="PF01288">
    <property type="entry name" value="HPPK"/>
    <property type="match status" value="1"/>
</dbReference>
<evidence type="ECO:0000256" key="6">
    <source>
        <dbReference type="ARBA" id="ARBA00022741"/>
    </source>
</evidence>
<evidence type="ECO:0000256" key="5">
    <source>
        <dbReference type="ARBA" id="ARBA00022679"/>
    </source>
</evidence>
<dbReference type="UniPathway" id="UPA00077">
    <property type="reaction ID" value="UER00155"/>
</dbReference>
<keyword evidence="6" id="KW-0547">Nucleotide-binding</keyword>
<evidence type="ECO:0000256" key="2">
    <source>
        <dbReference type="ARBA" id="ARBA00005810"/>
    </source>
</evidence>
<evidence type="ECO:0000256" key="1">
    <source>
        <dbReference type="ARBA" id="ARBA00005051"/>
    </source>
</evidence>
<evidence type="ECO:0000256" key="4">
    <source>
        <dbReference type="ARBA" id="ARBA00016218"/>
    </source>
</evidence>
<dbReference type="OrthoDB" id="9776634at2"/>
<accession>A0A1I7BQ63</accession>
<name>A0A1I7BQ63_9FLAO</name>
<evidence type="ECO:0000256" key="11">
    <source>
        <dbReference type="ARBA" id="ARBA00029766"/>
    </source>
</evidence>
<dbReference type="NCBIfam" id="TIGR01498">
    <property type="entry name" value="folK"/>
    <property type="match status" value="1"/>
</dbReference>
<evidence type="ECO:0000313" key="14">
    <source>
        <dbReference type="EMBL" id="SFT89327.1"/>
    </source>
</evidence>
<keyword evidence="15" id="KW-1185">Reference proteome</keyword>
<organism evidence="14 15">
    <name type="scientific">Lishizhenia tianjinensis</name>
    <dbReference type="NCBI Taxonomy" id="477690"/>
    <lineage>
        <taxon>Bacteria</taxon>
        <taxon>Pseudomonadati</taxon>
        <taxon>Bacteroidota</taxon>
        <taxon>Flavobacteriia</taxon>
        <taxon>Flavobacteriales</taxon>
        <taxon>Crocinitomicaceae</taxon>
        <taxon>Lishizhenia</taxon>
    </lineage>
</organism>
<dbReference type="EC" id="2.7.6.3" evidence="3"/>
<dbReference type="InterPro" id="IPR000550">
    <property type="entry name" value="Hppk"/>
</dbReference>
<dbReference type="GO" id="GO:0005524">
    <property type="term" value="F:ATP binding"/>
    <property type="evidence" value="ECO:0007669"/>
    <property type="project" value="UniProtKB-KW"/>
</dbReference>
<dbReference type="Gene3D" id="3.30.70.560">
    <property type="entry name" value="7,8-Dihydro-6-hydroxymethylpterin-pyrophosphokinase HPPK"/>
    <property type="match status" value="1"/>
</dbReference>
<evidence type="ECO:0000256" key="9">
    <source>
        <dbReference type="ARBA" id="ARBA00022909"/>
    </source>
</evidence>
<dbReference type="STRING" id="477690.SAMN05216474_2990"/>
<keyword evidence="8" id="KW-0067">ATP-binding</keyword>
<keyword evidence="5" id="KW-0808">Transferase</keyword>
<dbReference type="InterPro" id="IPR035907">
    <property type="entry name" value="Hppk_sf"/>
</dbReference>
<dbReference type="PANTHER" id="PTHR43071">
    <property type="entry name" value="2-AMINO-4-HYDROXY-6-HYDROXYMETHYLDIHYDROPTERIDINE PYROPHOSPHOKINASE"/>
    <property type="match status" value="1"/>
</dbReference>
<dbReference type="GO" id="GO:0046656">
    <property type="term" value="P:folic acid biosynthetic process"/>
    <property type="evidence" value="ECO:0007669"/>
    <property type="project" value="UniProtKB-KW"/>
</dbReference>
<keyword evidence="7 14" id="KW-0418">Kinase</keyword>
<dbReference type="SUPFAM" id="SSF55083">
    <property type="entry name" value="6-hydroxymethyl-7,8-dihydropterin pyrophosphokinase, HPPK"/>
    <property type="match status" value="1"/>
</dbReference>
<dbReference type="Proteomes" id="UP000236454">
    <property type="component" value="Unassembled WGS sequence"/>
</dbReference>
<dbReference type="GO" id="GO:0016301">
    <property type="term" value="F:kinase activity"/>
    <property type="evidence" value="ECO:0007669"/>
    <property type="project" value="UniProtKB-KW"/>
</dbReference>
<sequence>MSVTVFLGLGGNHDNSEELLKIALRKIGELATKIVATSSFYQTPPWGFEADNDFINCVVEIEYTGHAEELLTAINALEAEMGRIRTGEGYASRPMDIDILYFGNQVITNDVLDIPHPRMYHRNFVMHPLHEIAPNWIDPLQNKTVKELFEKCEDDSEIIALS</sequence>
<feature type="domain" description="7,8-dihydro-6-hydroxymethylpterin-pyrophosphokinase" evidence="13">
    <location>
        <begin position="6"/>
        <end position="134"/>
    </location>
</feature>
<reference evidence="14 15" key="1">
    <citation type="submission" date="2016-10" db="EMBL/GenBank/DDBJ databases">
        <authorList>
            <person name="de Groot N.N."/>
        </authorList>
    </citation>
    <scope>NUCLEOTIDE SEQUENCE [LARGE SCALE GENOMIC DNA]</scope>
    <source>
        <strain evidence="14 15">CGMCC 1.7005</strain>
    </source>
</reference>
<evidence type="ECO:0000256" key="8">
    <source>
        <dbReference type="ARBA" id="ARBA00022840"/>
    </source>
</evidence>
<evidence type="ECO:0000313" key="15">
    <source>
        <dbReference type="Proteomes" id="UP000236454"/>
    </source>
</evidence>
<evidence type="ECO:0000256" key="10">
    <source>
        <dbReference type="ARBA" id="ARBA00029409"/>
    </source>
</evidence>
<evidence type="ECO:0000256" key="3">
    <source>
        <dbReference type="ARBA" id="ARBA00013253"/>
    </source>
</evidence>
<dbReference type="RefSeq" id="WP_090252704.1">
    <property type="nucleotide sequence ID" value="NZ_FPAS01000006.1"/>
</dbReference>
<evidence type="ECO:0000259" key="13">
    <source>
        <dbReference type="Pfam" id="PF01288"/>
    </source>
</evidence>
<keyword evidence="9" id="KW-0289">Folate biosynthesis</keyword>
<dbReference type="PANTHER" id="PTHR43071:SF1">
    <property type="entry name" value="2-AMINO-4-HYDROXY-6-HYDROXYMETHYLDIHYDROPTERIDINE PYROPHOSPHOKINASE"/>
    <property type="match status" value="1"/>
</dbReference>
<proteinExistence type="inferred from homology"/>
<evidence type="ECO:0000256" key="7">
    <source>
        <dbReference type="ARBA" id="ARBA00022777"/>
    </source>
</evidence>
<evidence type="ECO:0000256" key="12">
    <source>
        <dbReference type="ARBA" id="ARBA00033413"/>
    </source>
</evidence>
<comment type="function">
    <text evidence="10">Catalyzes the transfer of pyrophosphate from adenosine triphosphate (ATP) to 6-hydroxymethyl-7,8-dihydropterin, an enzymatic step in folate biosynthesis pathway.</text>
</comment>